<dbReference type="PANTHER" id="PTHR12112">
    <property type="entry name" value="BNIP - RELATED"/>
    <property type="match status" value="1"/>
</dbReference>
<gene>
    <name evidence="9" type="ORF">UU77_C0003G0008</name>
</gene>
<evidence type="ECO:0000256" key="5">
    <source>
        <dbReference type="ARBA" id="ARBA00023211"/>
    </source>
</evidence>
<dbReference type="PATRIC" id="fig|1619119.3.peg.86"/>
<name>A0A0G0X8X3_UNCKA</name>
<evidence type="ECO:0000256" key="2">
    <source>
        <dbReference type="ARBA" id="ARBA00012146"/>
    </source>
</evidence>
<dbReference type="PANTHER" id="PTHR12112:SF22">
    <property type="entry name" value="MANGANESE-DEPENDENT INORGANIC PYROPHOSPHATASE-RELATED"/>
    <property type="match status" value="1"/>
</dbReference>
<evidence type="ECO:0000256" key="3">
    <source>
        <dbReference type="ARBA" id="ARBA00022723"/>
    </source>
</evidence>
<protein>
    <recommendedName>
        <fullName evidence="2">inorganic diphosphatase</fullName>
        <ecNumber evidence="2">3.6.1.1</ecNumber>
    </recommendedName>
    <alternativeName>
        <fullName evidence="6">Pyrophosphate phospho-hydrolase</fullName>
    </alternativeName>
</protein>
<comment type="caution">
    <text evidence="9">The sequence shown here is derived from an EMBL/GenBank/DDBJ whole genome shotgun (WGS) entry which is preliminary data.</text>
</comment>
<evidence type="ECO:0000256" key="7">
    <source>
        <dbReference type="ARBA" id="ARBA00047820"/>
    </source>
</evidence>
<dbReference type="Pfam" id="PF01368">
    <property type="entry name" value="DHH"/>
    <property type="match status" value="1"/>
</dbReference>
<sequence length="313" mass="34899">MKIYIIGHTPPDLDTVASTVTYAEYIKKINRYTDREVVPLYSGNLNNETLYIFEKFNVQIPAEIKDVHIAETDNFILVDHNEESQRDPRVNPAKVLEIVDHHKLNINFTSPIRVDVRPLGSTCSIIYELFKTSKIEPEPATANLILASVLSDTVGLKSTLTTGIDVTIAHEIAEKHDIDIEQLTVEIFKAKSDIEGLSAYEIVNRDTKTFDFKGTKVFIGEVETVEPEKVIEQKAGLIEALEDTKVKKGVGIAYLFIIDILNLNALAVYATDAEREILEKAFTATGSDNVMDIGPRISRKKDIAPAIERVVTG</sequence>
<dbReference type="InterPro" id="IPR001667">
    <property type="entry name" value="DDH_dom"/>
</dbReference>
<reference evidence="9 10" key="1">
    <citation type="journal article" date="2015" name="Nature">
        <title>rRNA introns, odd ribosomes, and small enigmatic genomes across a large radiation of phyla.</title>
        <authorList>
            <person name="Brown C.T."/>
            <person name="Hug L.A."/>
            <person name="Thomas B.C."/>
            <person name="Sharon I."/>
            <person name="Castelle C.J."/>
            <person name="Singh A."/>
            <person name="Wilkins M.J."/>
            <person name="Williams K.H."/>
            <person name="Banfield J.F."/>
        </authorList>
    </citation>
    <scope>NUCLEOTIDE SEQUENCE [LARGE SCALE GENOMIC DNA]</scope>
</reference>
<dbReference type="SUPFAM" id="SSF64182">
    <property type="entry name" value="DHH phosphoesterases"/>
    <property type="match status" value="1"/>
</dbReference>
<dbReference type="InterPro" id="IPR004097">
    <property type="entry name" value="DHHA2"/>
</dbReference>
<dbReference type="SMART" id="SM01131">
    <property type="entry name" value="DHHA2"/>
    <property type="match status" value="1"/>
</dbReference>
<dbReference type="AlphaFoldDB" id="A0A0G0X8X3"/>
<dbReference type="InterPro" id="IPR038222">
    <property type="entry name" value="DHHA2_dom_sf"/>
</dbReference>
<dbReference type="InterPro" id="IPR038763">
    <property type="entry name" value="DHH_sf"/>
</dbReference>
<feature type="domain" description="DHHA2" evidence="8">
    <location>
        <begin position="184"/>
        <end position="311"/>
    </location>
</feature>
<dbReference type="GO" id="GO:0005737">
    <property type="term" value="C:cytoplasm"/>
    <property type="evidence" value="ECO:0007669"/>
    <property type="project" value="InterPro"/>
</dbReference>
<evidence type="ECO:0000256" key="4">
    <source>
        <dbReference type="ARBA" id="ARBA00022801"/>
    </source>
</evidence>
<dbReference type="Gene3D" id="3.90.1640.10">
    <property type="entry name" value="inorganic pyrophosphatase (n-terminal core)"/>
    <property type="match status" value="1"/>
</dbReference>
<dbReference type="Pfam" id="PF02833">
    <property type="entry name" value="DHHA2"/>
    <property type="match status" value="1"/>
</dbReference>
<dbReference type="GO" id="GO:0046872">
    <property type="term" value="F:metal ion binding"/>
    <property type="evidence" value="ECO:0007669"/>
    <property type="project" value="UniProtKB-KW"/>
</dbReference>
<keyword evidence="3" id="KW-0479">Metal-binding</keyword>
<evidence type="ECO:0000256" key="1">
    <source>
        <dbReference type="ARBA" id="ARBA00001936"/>
    </source>
</evidence>
<keyword evidence="5" id="KW-0464">Manganese</keyword>
<evidence type="ECO:0000259" key="8">
    <source>
        <dbReference type="SMART" id="SM01131"/>
    </source>
</evidence>
<evidence type="ECO:0000256" key="6">
    <source>
        <dbReference type="ARBA" id="ARBA00032535"/>
    </source>
</evidence>
<evidence type="ECO:0000313" key="9">
    <source>
        <dbReference type="EMBL" id="KKS21380.1"/>
    </source>
</evidence>
<dbReference type="Gene3D" id="3.10.310.20">
    <property type="entry name" value="DHHA2 domain"/>
    <property type="match status" value="1"/>
</dbReference>
<proteinExistence type="predicted"/>
<accession>A0A0G0X8X3</accession>
<organism evidence="9 10">
    <name type="scientific">candidate division WWE3 bacterium GW2011_GWC1_41_7</name>
    <dbReference type="NCBI Taxonomy" id="1619119"/>
    <lineage>
        <taxon>Bacteria</taxon>
        <taxon>Katanobacteria</taxon>
    </lineage>
</organism>
<dbReference type="EC" id="3.6.1.1" evidence="2"/>
<dbReference type="GO" id="GO:0004427">
    <property type="term" value="F:inorganic diphosphate phosphatase activity"/>
    <property type="evidence" value="ECO:0007669"/>
    <property type="project" value="UniProtKB-EC"/>
</dbReference>
<comment type="catalytic activity">
    <reaction evidence="7">
        <text>diphosphate + H2O = 2 phosphate + H(+)</text>
        <dbReference type="Rhea" id="RHEA:24576"/>
        <dbReference type="ChEBI" id="CHEBI:15377"/>
        <dbReference type="ChEBI" id="CHEBI:15378"/>
        <dbReference type="ChEBI" id="CHEBI:33019"/>
        <dbReference type="ChEBI" id="CHEBI:43474"/>
        <dbReference type="EC" id="3.6.1.1"/>
    </reaction>
</comment>
<evidence type="ECO:0000313" key="10">
    <source>
        <dbReference type="Proteomes" id="UP000034507"/>
    </source>
</evidence>
<dbReference type="EMBL" id="LCBX01000003">
    <property type="protein sequence ID" value="KKS21380.1"/>
    <property type="molecule type" value="Genomic_DNA"/>
</dbReference>
<keyword evidence="4" id="KW-0378">Hydrolase</keyword>
<comment type="cofactor">
    <cofactor evidence="1">
        <name>Mn(2+)</name>
        <dbReference type="ChEBI" id="CHEBI:29035"/>
    </cofactor>
</comment>
<dbReference type="Proteomes" id="UP000034507">
    <property type="component" value="Unassembled WGS sequence"/>
</dbReference>